<accession>A0ABS2NV63</accession>
<dbReference type="Proteomes" id="UP000737402">
    <property type="component" value="Unassembled WGS sequence"/>
</dbReference>
<dbReference type="EMBL" id="JAFBED010000001">
    <property type="protein sequence ID" value="MBM7618556.1"/>
    <property type="molecule type" value="Genomic_DNA"/>
</dbReference>
<keyword evidence="3" id="KW-1185">Reference proteome</keyword>
<protein>
    <recommendedName>
        <fullName evidence="4">FixG C-terminal immunoglobulin-like domain-containing protein</fullName>
    </recommendedName>
</protein>
<feature type="signal peptide" evidence="1">
    <location>
        <begin position="1"/>
        <end position="20"/>
    </location>
</feature>
<proteinExistence type="predicted"/>
<evidence type="ECO:0008006" key="4">
    <source>
        <dbReference type="Google" id="ProtNLM"/>
    </source>
</evidence>
<reference evidence="2 3" key="1">
    <citation type="submission" date="2021-01" db="EMBL/GenBank/DDBJ databases">
        <title>Genomic Encyclopedia of Type Strains, Phase IV (KMG-IV): sequencing the most valuable type-strain genomes for metagenomic binning, comparative biology and taxonomic classification.</title>
        <authorList>
            <person name="Goeker M."/>
        </authorList>
    </citation>
    <scope>NUCLEOTIDE SEQUENCE [LARGE SCALE GENOMIC DNA]</scope>
    <source>
        <strain evidence="2 3">DSM 25879</strain>
    </source>
</reference>
<keyword evidence="1" id="KW-0732">Signal</keyword>
<evidence type="ECO:0000313" key="2">
    <source>
        <dbReference type="EMBL" id="MBM7618556.1"/>
    </source>
</evidence>
<sequence length="144" mass="15635">MLLFLLTAIVCGLLIKTATSYTSATLHNSTSIQLTDSKHALISIHSGEVLELDPGKETTYELEITNNISNSLSLLEETITNNELVIEVTAQPLKLGRNTITLTAKASGDSKNGNQTLKLPLFFEWNKGSSEISTELKIMVGQSL</sequence>
<organism evidence="2 3">
    <name type="scientific">Sutcliffiella tianshenii</name>
    <dbReference type="NCBI Taxonomy" id="1463404"/>
    <lineage>
        <taxon>Bacteria</taxon>
        <taxon>Bacillati</taxon>
        <taxon>Bacillota</taxon>
        <taxon>Bacilli</taxon>
        <taxon>Bacillales</taxon>
        <taxon>Bacillaceae</taxon>
        <taxon>Sutcliffiella</taxon>
    </lineage>
</organism>
<evidence type="ECO:0000256" key="1">
    <source>
        <dbReference type="SAM" id="SignalP"/>
    </source>
</evidence>
<gene>
    <name evidence="2" type="ORF">JOC95_000398</name>
</gene>
<evidence type="ECO:0000313" key="3">
    <source>
        <dbReference type="Proteomes" id="UP000737402"/>
    </source>
</evidence>
<name>A0ABS2NV63_9BACI</name>
<feature type="chain" id="PRO_5045088094" description="FixG C-terminal immunoglobulin-like domain-containing protein" evidence="1">
    <location>
        <begin position="21"/>
        <end position="144"/>
    </location>
</feature>
<comment type="caution">
    <text evidence="2">The sequence shown here is derived from an EMBL/GenBank/DDBJ whole genome shotgun (WGS) entry which is preliminary data.</text>
</comment>